<gene>
    <name evidence="1" type="ORF">S03H2_72775</name>
</gene>
<protein>
    <submittedName>
        <fullName evidence="1">Uncharacterized protein</fullName>
    </submittedName>
</protein>
<dbReference type="EMBL" id="BARU01049431">
    <property type="protein sequence ID" value="GAH93261.1"/>
    <property type="molecule type" value="Genomic_DNA"/>
</dbReference>
<reference evidence="1" key="1">
    <citation type="journal article" date="2014" name="Front. Microbiol.">
        <title>High frequency of phylogenetically diverse reductive dehalogenase-homologous genes in deep subseafloor sedimentary metagenomes.</title>
        <authorList>
            <person name="Kawai M."/>
            <person name="Futagami T."/>
            <person name="Toyoda A."/>
            <person name="Takaki Y."/>
            <person name="Nishi S."/>
            <person name="Hori S."/>
            <person name="Arai W."/>
            <person name="Tsubouchi T."/>
            <person name="Morono Y."/>
            <person name="Uchiyama I."/>
            <person name="Ito T."/>
            <person name="Fujiyama A."/>
            <person name="Inagaki F."/>
            <person name="Takami H."/>
        </authorList>
    </citation>
    <scope>NUCLEOTIDE SEQUENCE</scope>
    <source>
        <strain evidence="1">Expedition CK06-06</strain>
    </source>
</reference>
<accession>X1JEX3</accession>
<name>X1JEX3_9ZZZZ</name>
<comment type="caution">
    <text evidence="1">The sequence shown here is derived from an EMBL/GenBank/DDBJ whole genome shotgun (WGS) entry which is preliminary data.</text>
</comment>
<feature type="non-terminal residue" evidence="1">
    <location>
        <position position="46"/>
    </location>
</feature>
<dbReference type="AlphaFoldDB" id="X1JEX3"/>
<proteinExistence type="predicted"/>
<feature type="non-terminal residue" evidence="1">
    <location>
        <position position="1"/>
    </location>
</feature>
<organism evidence="1">
    <name type="scientific">marine sediment metagenome</name>
    <dbReference type="NCBI Taxonomy" id="412755"/>
    <lineage>
        <taxon>unclassified sequences</taxon>
        <taxon>metagenomes</taxon>
        <taxon>ecological metagenomes</taxon>
    </lineage>
</organism>
<sequence length="46" mass="5531">VNYNNEFGFAVLVITNKKNEILKNLMESFMNDFENRYKTELNEIQD</sequence>
<evidence type="ECO:0000313" key="1">
    <source>
        <dbReference type="EMBL" id="GAH93261.1"/>
    </source>
</evidence>